<comment type="caution">
    <text evidence="1">The sequence shown here is derived from an EMBL/GenBank/DDBJ whole genome shotgun (WGS) entry which is preliminary data.</text>
</comment>
<accession>A0AAW1XSE6</accession>
<organism evidence="1 2">
    <name type="scientific">Rubus argutus</name>
    <name type="common">Southern blackberry</name>
    <dbReference type="NCBI Taxonomy" id="59490"/>
    <lineage>
        <taxon>Eukaryota</taxon>
        <taxon>Viridiplantae</taxon>
        <taxon>Streptophyta</taxon>
        <taxon>Embryophyta</taxon>
        <taxon>Tracheophyta</taxon>
        <taxon>Spermatophyta</taxon>
        <taxon>Magnoliopsida</taxon>
        <taxon>eudicotyledons</taxon>
        <taxon>Gunneridae</taxon>
        <taxon>Pentapetalae</taxon>
        <taxon>rosids</taxon>
        <taxon>fabids</taxon>
        <taxon>Rosales</taxon>
        <taxon>Rosaceae</taxon>
        <taxon>Rosoideae</taxon>
        <taxon>Rosoideae incertae sedis</taxon>
        <taxon>Rubus</taxon>
    </lineage>
</organism>
<evidence type="ECO:0000313" key="2">
    <source>
        <dbReference type="Proteomes" id="UP001457282"/>
    </source>
</evidence>
<gene>
    <name evidence="1" type="ORF">M0R45_016061</name>
</gene>
<evidence type="ECO:0000313" key="1">
    <source>
        <dbReference type="EMBL" id="KAK9939364.1"/>
    </source>
</evidence>
<name>A0AAW1XSE6_RUBAR</name>
<dbReference type="Proteomes" id="UP001457282">
    <property type="component" value="Unassembled WGS sequence"/>
</dbReference>
<protein>
    <submittedName>
        <fullName evidence="1">Uncharacterized protein</fullName>
    </submittedName>
</protein>
<sequence length="67" mass="7258">MRAEHGLVRRRRLWARGRQAAADSEGERKQGAGLWDVVDGEGNARAAATTILGGWVLDFAATVERPA</sequence>
<dbReference type="AlphaFoldDB" id="A0AAW1XSE6"/>
<proteinExistence type="predicted"/>
<reference evidence="1 2" key="1">
    <citation type="journal article" date="2023" name="G3 (Bethesda)">
        <title>A chromosome-length genome assembly and annotation of blackberry (Rubus argutus, cv. 'Hillquist').</title>
        <authorList>
            <person name="Bruna T."/>
            <person name="Aryal R."/>
            <person name="Dudchenko O."/>
            <person name="Sargent D.J."/>
            <person name="Mead D."/>
            <person name="Buti M."/>
            <person name="Cavallini A."/>
            <person name="Hytonen T."/>
            <person name="Andres J."/>
            <person name="Pham M."/>
            <person name="Weisz D."/>
            <person name="Mascagni F."/>
            <person name="Usai G."/>
            <person name="Natali L."/>
            <person name="Bassil N."/>
            <person name="Fernandez G.E."/>
            <person name="Lomsadze A."/>
            <person name="Armour M."/>
            <person name="Olukolu B."/>
            <person name="Poorten T."/>
            <person name="Britton C."/>
            <person name="Davik J."/>
            <person name="Ashrafi H."/>
            <person name="Aiden E.L."/>
            <person name="Borodovsky M."/>
            <person name="Worthington M."/>
        </authorList>
    </citation>
    <scope>NUCLEOTIDE SEQUENCE [LARGE SCALE GENOMIC DNA]</scope>
    <source>
        <strain evidence="1">PI 553951</strain>
    </source>
</reference>
<dbReference type="EMBL" id="JBEDUW010000003">
    <property type="protein sequence ID" value="KAK9939364.1"/>
    <property type="molecule type" value="Genomic_DNA"/>
</dbReference>
<keyword evidence="2" id="KW-1185">Reference proteome</keyword>